<gene>
    <name evidence="1" type="ORF">FTUN_0238</name>
</gene>
<reference evidence="2" key="1">
    <citation type="submission" date="2020-05" db="EMBL/GenBank/DDBJ databases">
        <title>Frigoriglobus tundricola gen. nov., sp. nov., a psychrotolerant cellulolytic planctomycete of the family Gemmataceae with two divergent copies of 16S rRNA gene.</title>
        <authorList>
            <person name="Kulichevskaya I.S."/>
            <person name="Ivanova A.A."/>
            <person name="Naumoff D.G."/>
            <person name="Beletsky A.V."/>
            <person name="Rijpstra W.I.C."/>
            <person name="Sinninghe Damste J.S."/>
            <person name="Mardanov A.V."/>
            <person name="Ravin N.V."/>
            <person name="Dedysh S.N."/>
        </authorList>
    </citation>
    <scope>NUCLEOTIDE SEQUENCE [LARGE SCALE GENOMIC DNA]</scope>
    <source>
        <strain evidence="2">PL17</strain>
    </source>
</reference>
<accession>A0A6M5YH98</accession>
<keyword evidence="2" id="KW-1185">Reference proteome</keyword>
<dbReference type="Proteomes" id="UP000503447">
    <property type="component" value="Chromosome"/>
</dbReference>
<evidence type="ECO:0000313" key="2">
    <source>
        <dbReference type="Proteomes" id="UP000503447"/>
    </source>
</evidence>
<evidence type="ECO:0000313" key="1">
    <source>
        <dbReference type="EMBL" id="QJW92741.1"/>
    </source>
</evidence>
<name>A0A6M5YH98_9BACT</name>
<dbReference type="EMBL" id="CP053452">
    <property type="protein sequence ID" value="QJW92741.1"/>
    <property type="molecule type" value="Genomic_DNA"/>
</dbReference>
<protein>
    <submittedName>
        <fullName evidence="1">Uncharacterized protein</fullName>
    </submittedName>
</protein>
<dbReference type="AlphaFoldDB" id="A0A6M5YH98"/>
<organism evidence="1 2">
    <name type="scientific">Frigoriglobus tundricola</name>
    <dbReference type="NCBI Taxonomy" id="2774151"/>
    <lineage>
        <taxon>Bacteria</taxon>
        <taxon>Pseudomonadati</taxon>
        <taxon>Planctomycetota</taxon>
        <taxon>Planctomycetia</taxon>
        <taxon>Gemmatales</taxon>
        <taxon>Gemmataceae</taxon>
        <taxon>Frigoriglobus</taxon>
    </lineage>
</organism>
<dbReference type="KEGG" id="ftj:FTUN_0238"/>
<sequence>MCGPGGREPRRSPLERTRHFFRAYRLCPGNAAVACGPP</sequence>
<proteinExistence type="predicted"/>